<evidence type="ECO:0000256" key="6">
    <source>
        <dbReference type="ARBA" id="ARBA00023054"/>
    </source>
</evidence>
<feature type="chain" id="PRO_5029916628" description="Rab11 family-interacting protein 4A" evidence="10">
    <location>
        <begin position="29"/>
        <end position="594"/>
    </location>
</feature>
<evidence type="ECO:0000256" key="5">
    <source>
        <dbReference type="ARBA" id="ARBA00022753"/>
    </source>
</evidence>
<dbReference type="InterPro" id="IPR037245">
    <property type="entry name" value="FIP-RBD_C_sf"/>
</dbReference>
<dbReference type="PROSITE" id="PS50222">
    <property type="entry name" value="EF_HAND_2"/>
    <property type="match status" value="1"/>
</dbReference>
<protein>
    <recommendedName>
        <fullName evidence="15">Rab11 family-interacting protein 4A</fullName>
    </recommendedName>
</protein>
<dbReference type="Proteomes" id="UP000594260">
    <property type="component" value="Unplaced"/>
</dbReference>
<feature type="compositionally biased region" description="Polar residues" evidence="9">
    <location>
        <begin position="158"/>
        <end position="167"/>
    </location>
</feature>
<sequence>MNTCSWTEKVKLLMTALFGLFCTTMMCTVENPVDMGAAVEENSDFQDELRRIFNLCDHQGQGYIDKDAFYEIEKNMFEGSEEQMASIMEYFDPSNRGVITFEDFCRGVAAITSNHLQQQQQQQGLSSPRDSSPDSLRQEVQSPTSSTASAVGVLPSSEGASLSSLMRAQSPADSGLGERAEERFEYEEEEDTQPPLTSNLRNSDSFRETSPGSPNSRRLANRNAWSRTSIRRSSCSSKRFAGSSLGRELSAAAVANASFNSAQSRRSSFSYEQNNELDSLADQQVLDDLTDKVQEMEIQITALTEDLATSKDLYQRAKQENSLLTQRIHALEENIRELECKTEERVREERKQFTTMMERKDRERALESEQHVNKILELQNEHMATKEETVKLRTLYDQLKQEKKIDSEQLSEATHELQTTKQDLRAFQEVSRREREDFQKEKQVLQEVIQDLTHRLEELQHLRQRNVTPQEGDKLRERSASFIQNLPLHCETMEKELERLQHDNRRLKERNEELDEELIGLKVGQGQRLLNSSDSATHDNNWAAETDDLNMLSKEELVGQLRRLQDTNVDLREYIGTVLSNIIMTYPQMLEKKI</sequence>
<dbReference type="InterPro" id="IPR002048">
    <property type="entry name" value="EF_hand_dom"/>
</dbReference>
<evidence type="ECO:0000256" key="9">
    <source>
        <dbReference type="SAM" id="MobiDB-lite"/>
    </source>
</evidence>
<dbReference type="GO" id="GO:0005509">
    <property type="term" value="F:calcium ion binding"/>
    <property type="evidence" value="ECO:0007669"/>
    <property type="project" value="InterPro"/>
</dbReference>
<proteinExistence type="predicted"/>
<comment type="subcellular location">
    <subcellularLocation>
        <location evidence="2">Cleavage furrow</location>
    </subcellularLocation>
    <subcellularLocation>
        <location evidence="1">Midbody</location>
    </subcellularLocation>
    <subcellularLocation>
        <location evidence="3">Recycling endosome membrane</location>
        <topology evidence="3">Peripheral membrane protein</topology>
    </subcellularLocation>
</comment>
<dbReference type="GO" id="GO:0032456">
    <property type="term" value="P:endocytic recycling"/>
    <property type="evidence" value="ECO:0007669"/>
    <property type="project" value="TreeGrafter"/>
</dbReference>
<dbReference type="RefSeq" id="XP_022650980.1">
    <property type="nucleotide sequence ID" value="XM_022795245.1"/>
</dbReference>
<dbReference type="GO" id="GO:0032465">
    <property type="term" value="P:regulation of cytokinesis"/>
    <property type="evidence" value="ECO:0007669"/>
    <property type="project" value="TreeGrafter"/>
</dbReference>
<dbReference type="CDD" id="cd00051">
    <property type="entry name" value="EFh"/>
    <property type="match status" value="1"/>
</dbReference>
<name>A0A7M7JFF7_VARDE</name>
<dbReference type="PANTHER" id="PTHR15726:SF7">
    <property type="entry name" value="NUCLEAR FALLOUT, ISOFORM J"/>
    <property type="match status" value="1"/>
</dbReference>
<dbReference type="Gene3D" id="1.20.5.2440">
    <property type="match status" value="1"/>
</dbReference>
<dbReference type="GeneID" id="111246035"/>
<dbReference type="InterPro" id="IPR019018">
    <property type="entry name" value="Rab-bd_FIP-RBD"/>
</dbReference>
<feature type="compositionally biased region" description="Polar residues" evidence="9">
    <location>
        <begin position="138"/>
        <end position="149"/>
    </location>
</feature>
<dbReference type="GO" id="GO:0030496">
    <property type="term" value="C:midbody"/>
    <property type="evidence" value="ECO:0007669"/>
    <property type="project" value="UniProtKB-SubCell"/>
</dbReference>
<evidence type="ECO:0000256" key="7">
    <source>
        <dbReference type="ARBA" id="ARBA00023136"/>
    </source>
</evidence>
<keyword evidence="4" id="KW-0813">Transport</keyword>
<keyword evidence="5" id="KW-0967">Endosome</keyword>
<feature type="domain" description="FIP-RBD" evidence="12">
    <location>
        <begin position="531"/>
        <end position="593"/>
    </location>
</feature>
<dbReference type="GO" id="GO:0055038">
    <property type="term" value="C:recycling endosome membrane"/>
    <property type="evidence" value="ECO:0007669"/>
    <property type="project" value="UniProtKB-SubCell"/>
</dbReference>
<dbReference type="Pfam" id="PF25450">
    <property type="entry name" value="Rab11-FIP3"/>
    <property type="match status" value="1"/>
</dbReference>
<dbReference type="SUPFAM" id="SSF144270">
    <property type="entry name" value="Eferin C-derminal domain-like"/>
    <property type="match status" value="1"/>
</dbReference>
<evidence type="ECO:0008006" key="15">
    <source>
        <dbReference type="Google" id="ProtNLM"/>
    </source>
</evidence>
<evidence type="ECO:0000259" key="12">
    <source>
        <dbReference type="PROSITE" id="PS51511"/>
    </source>
</evidence>
<feature type="coiled-coil region" evidence="8">
    <location>
        <begin position="286"/>
        <end position="462"/>
    </location>
</feature>
<feature type="region of interest" description="Disordered" evidence="9">
    <location>
        <begin position="115"/>
        <end position="224"/>
    </location>
</feature>
<accession>A0A7M7JFF7</accession>
<dbReference type="PROSITE" id="PS51511">
    <property type="entry name" value="FIP_RBD"/>
    <property type="match status" value="1"/>
</dbReference>
<dbReference type="EnsemblMetazoa" id="XM_022795245">
    <property type="protein sequence ID" value="XP_022650980"/>
    <property type="gene ID" value="LOC111246035"/>
</dbReference>
<dbReference type="Gene3D" id="1.10.238.10">
    <property type="entry name" value="EF-hand"/>
    <property type="match status" value="1"/>
</dbReference>
<keyword evidence="7" id="KW-0472">Membrane</keyword>
<feature type="signal peptide" evidence="10">
    <location>
        <begin position="1"/>
        <end position="28"/>
    </location>
</feature>
<feature type="domain" description="EF-hand" evidence="11">
    <location>
        <begin position="79"/>
        <end position="114"/>
    </location>
</feature>
<evidence type="ECO:0000256" key="1">
    <source>
        <dbReference type="ARBA" id="ARBA00004214"/>
    </source>
</evidence>
<evidence type="ECO:0000313" key="14">
    <source>
        <dbReference type="Proteomes" id="UP000594260"/>
    </source>
</evidence>
<keyword evidence="14" id="KW-1185">Reference proteome</keyword>
<dbReference type="PANTHER" id="PTHR15726">
    <property type="entry name" value="RAB11-FAMILY INTERACTING PROTEIN"/>
    <property type="match status" value="1"/>
</dbReference>
<reference evidence="13" key="1">
    <citation type="submission" date="2021-01" db="UniProtKB">
        <authorList>
            <consortium name="EnsemblMetazoa"/>
        </authorList>
    </citation>
    <scope>IDENTIFICATION</scope>
</reference>
<feature type="compositionally biased region" description="Low complexity" evidence="9">
    <location>
        <begin position="117"/>
        <end position="135"/>
    </location>
</feature>
<dbReference type="SMART" id="SM00054">
    <property type="entry name" value="EFh"/>
    <property type="match status" value="2"/>
</dbReference>
<feature type="compositionally biased region" description="Polar residues" evidence="9">
    <location>
        <begin position="194"/>
        <end position="218"/>
    </location>
</feature>
<keyword evidence="6 8" id="KW-0175">Coiled coil</keyword>
<dbReference type="InterPro" id="IPR011992">
    <property type="entry name" value="EF-hand-dom_pair"/>
</dbReference>
<dbReference type="InterPro" id="IPR051977">
    <property type="entry name" value="Rab11-interacting_regulator"/>
</dbReference>
<evidence type="ECO:0000313" key="13">
    <source>
        <dbReference type="EnsemblMetazoa" id="XP_022650980"/>
    </source>
</evidence>
<evidence type="ECO:0000256" key="4">
    <source>
        <dbReference type="ARBA" id="ARBA00022448"/>
    </source>
</evidence>
<dbReference type="SUPFAM" id="SSF47473">
    <property type="entry name" value="EF-hand"/>
    <property type="match status" value="1"/>
</dbReference>
<evidence type="ECO:0000256" key="10">
    <source>
        <dbReference type="SAM" id="SignalP"/>
    </source>
</evidence>
<evidence type="ECO:0000259" key="11">
    <source>
        <dbReference type="PROSITE" id="PS50222"/>
    </source>
</evidence>
<dbReference type="AlphaFoldDB" id="A0A7M7JFF7"/>
<evidence type="ECO:0000256" key="8">
    <source>
        <dbReference type="SAM" id="Coils"/>
    </source>
</evidence>
<dbReference type="GO" id="GO:0030139">
    <property type="term" value="C:endocytic vesicle"/>
    <property type="evidence" value="ECO:0007669"/>
    <property type="project" value="TreeGrafter"/>
</dbReference>
<dbReference type="Pfam" id="PF13499">
    <property type="entry name" value="EF-hand_7"/>
    <property type="match status" value="1"/>
</dbReference>
<evidence type="ECO:0000256" key="3">
    <source>
        <dbReference type="ARBA" id="ARBA00004654"/>
    </source>
</evidence>
<dbReference type="GO" id="GO:0032154">
    <property type="term" value="C:cleavage furrow"/>
    <property type="evidence" value="ECO:0007669"/>
    <property type="project" value="UniProtKB-SubCell"/>
</dbReference>
<dbReference type="InterPro" id="IPR057316">
    <property type="entry name" value="Rab11-FIP3/4_dom"/>
</dbReference>
<evidence type="ECO:0000256" key="2">
    <source>
        <dbReference type="ARBA" id="ARBA00004626"/>
    </source>
</evidence>
<feature type="coiled-coil region" evidence="8">
    <location>
        <begin position="490"/>
        <end position="524"/>
    </location>
</feature>
<organism evidence="13 14">
    <name type="scientific">Varroa destructor</name>
    <name type="common">Honeybee mite</name>
    <dbReference type="NCBI Taxonomy" id="109461"/>
    <lineage>
        <taxon>Eukaryota</taxon>
        <taxon>Metazoa</taxon>
        <taxon>Ecdysozoa</taxon>
        <taxon>Arthropoda</taxon>
        <taxon>Chelicerata</taxon>
        <taxon>Arachnida</taxon>
        <taxon>Acari</taxon>
        <taxon>Parasitiformes</taxon>
        <taxon>Mesostigmata</taxon>
        <taxon>Gamasina</taxon>
        <taxon>Dermanyssoidea</taxon>
        <taxon>Varroidae</taxon>
        <taxon>Varroa</taxon>
    </lineage>
</organism>
<keyword evidence="10" id="KW-0732">Signal</keyword>